<dbReference type="Proteomes" id="UP000187406">
    <property type="component" value="Unassembled WGS sequence"/>
</dbReference>
<dbReference type="GO" id="GO:0022857">
    <property type="term" value="F:transmembrane transporter activity"/>
    <property type="evidence" value="ECO:0007669"/>
    <property type="project" value="InterPro"/>
</dbReference>
<dbReference type="EMBL" id="BDDD01010512">
    <property type="protein sequence ID" value="GAV92564.1"/>
    <property type="molecule type" value="Genomic_DNA"/>
</dbReference>
<feature type="transmembrane region" description="Helical" evidence="6">
    <location>
        <begin position="12"/>
        <end position="31"/>
    </location>
</feature>
<comment type="similarity">
    <text evidence="2 6">Belongs to the drug/metabolite transporter (DMT) superfamily. Plant drug/metabolite exporter (P-DME) (TC 2.A.7.4) family.</text>
</comment>
<dbReference type="Pfam" id="PF00892">
    <property type="entry name" value="EamA"/>
    <property type="match status" value="1"/>
</dbReference>
<dbReference type="PANTHER" id="PTHR31218">
    <property type="entry name" value="WAT1-RELATED PROTEIN"/>
    <property type="match status" value="1"/>
</dbReference>
<feature type="transmembrane region" description="Helical" evidence="6">
    <location>
        <begin position="89"/>
        <end position="111"/>
    </location>
</feature>
<dbReference type="SUPFAM" id="SSF103481">
    <property type="entry name" value="Multidrug resistance efflux transporter EmrE"/>
    <property type="match status" value="1"/>
</dbReference>
<evidence type="ECO:0000313" key="9">
    <source>
        <dbReference type="Proteomes" id="UP000187406"/>
    </source>
</evidence>
<feature type="transmembrane region" description="Helical" evidence="6">
    <location>
        <begin position="123"/>
        <end position="147"/>
    </location>
</feature>
<evidence type="ECO:0000256" key="4">
    <source>
        <dbReference type="ARBA" id="ARBA00022989"/>
    </source>
</evidence>
<keyword evidence="4 6" id="KW-1133">Transmembrane helix</keyword>
<comment type="caution">
    <text evidence="8">The sequence shown here is derived from an EMBL/GenBank/DDBJ whole genome shotgun (WGS) entry which is preliminary data.</text>
</comment>
<proteinExistence type="inferred from homology"/>
<sequence>MEELDWRRSTTVAKSVGTVVSIAGAFIVTLYKGHPLIMKNSESDVFHEQSLSQQSNWFIGGLFLAADCLLSSAWLIVQASILKNFPVELIVVFYYVFFVAIQSAAVCLVMERNISAWSLKPDARLISVLYSAVFGSAVQVGISTWCLQRTGPVFVAMFKPLGIVIAVAVGVIFFGDTFYLGNLVGAVVIVIGFYLVMWGKAKENMGIDVRLENSDSSSQNVSLLQDKMIETEKFLQ</sequence>
<evidence type="ECO:0000256" key="5">
    <source>
        <dbReference type="ARBA" id="ARBA00023136"/>
    </source>
</evidence>
<dbReference type="InterPro" id="IPR000620">
    <property type="entry name" value="EamA_dom"/>
</dbReference>
<evidence type="ECO:0000256" key="3">
    <source>
        <dbReference type="ARBA" id="ARBA00022692"/>
    </source>
</evidence>
<accession>A0A1Q3DJ97</accession>
<dbReference type="AlphaFoldDB" id="A0A1Q3DJ97"/>
<reference evidence="9" key="1">
    <citation type="submission" date="2016-04" db="EMBL/GenBank/DDBJ databases">
        <title>Cephalotus genome sequencing.</title>
        <authorList>
            <person name="Fukushima K."/>
            <person name="Hasebe M."/>
            <person name="Fang X."/>
        </authorList>
    </citation>
    <scope>NUCLEOTIDE SEQUENCE [LARGE SCALE GENOMIC DNA]</scope>
    <source>
        <strain evidence="9">cv. St1</strain>
    </source>
</reference>
<dbReference type="GO" id="GO:0016020">
    <property type="term" value="C:membrane"/>
    <property type="evidence" value="ECO:0007669"/>
    <property type="project" value="UniProtKB-SubCell"/>
</dbReference>
<keyword evidence="3 6" id="KW-0812">Transmembrane</keyword>
<evidence type="ECO:0000313" key="8">
    <source>
        <dbReference type="EMBL" id="GAV92564.1"/>
    </source>
</evidence>
<organism evidence="8 9">
    <name type="scientific">Cephalotus follicularis</name>
    <name type="common">Albany pitcher plant</name>
    <dbReference type="NCBI Taxonomy" id="3775"/>
    <lineage>
        <taxon>Eukaryota</taxon>
        <taxon>Viridiplantae</taxon>
        <taxon>Streptophyta</taxon>
        <taxon>Embryophyta</taxon>
        <taxon>Tracheophyta</taxon>
        <taxon>Spermatophyta</taxon>
        <taxon>Magnoliopsida</taxon>
        <taxon>eudicotyledons</taxon>
        <taxon>Gunneridae</taxon>
        <taxon>Pentapetalae</taxon>
        <taxon>rosids</taxon>
        <taxon>fabids</taxon>
        <taxon>Oxalidales</taxon>
        <taxon>Cephalotaceae</taxon>
        <taxon>Cephalotus</taxon>
    </lineage>
</organism>
<keyword evidence="5 6" id="KW-0472">Membrane</keyword>
<feature type="domain" description="EamA" evidence="7">
    <location>
        <begin position="60"/>
        <end position="197"/>
    </location>
</feature>
<evidence type="ECO:0000256" key="1">
    <source>
        <dbReference type="ARBA" id="ARBA00004141"/>
    </source>
</evidence>
<gene>
    <name evidence="8" type="ORF">CFOL_v3_35942</name>
</gene>
<comment type="subcellular location">
    <subcellularLocation>
        <location evidence="1 6">Membrane</location>
        <topology evidence="1 6">Multi-pass membrane protein</topology>
    </subcellularLocation>
</comment>
<feature type="transmembrane region" description="Helical" evidence="6">
    <location>
        <begin position="154"/>
        <end position="173"/>
    </location>
</feature>
<feature type="transmembrane region" description="Helical" evidence="6">
    <location>
        <begin position="179"/>
        <end position="197"/>
    </location>
</feature>
<dbReference type="OrthoDB" id="1728340at2759"/>
<dbReference type="STRING" id="3775.A0A1Q3DJ97"/>
<name>A0A1Q3DJ97_CEPFO</name>
<dbReference type="InParanoid" id="A0A1Q3DJ97"/>
<evidence type="ECO:0000256" key="6">
    <source>
        <dbReference type="RuleBase" id="RU363077"/>
    </source>
</evidence>
<evidence type="ECO:0000259" key="7">
    <source>
        <dbReference type="Pfam" id="PF00892"/>
    </source>
</evidence>
<dbReference type="InterPro" id="IPR030184">
    <property type="entry name" value="WAT1-related"/>
</dbReference>
<dbReference type="InterPro" id="IPR037185">
    <property type="entry name" value="EmrE-like"/>
</dbReference>
<protein>
    <recommendedName>
        <fullName evidence="6">WAT1-related protein</fullName>
    </recommendedName>
</protein>
<keyword evidence="9" id="KW-1185">Reference proteome</keyword>
<feature type="transmembrane region" description="Helical" evidence="6">
    <location>
        <begin position="57"/>
        <end position="77"/>
    </location>
</feature>
<evidence type="ECO:0000256" key="2">
    <source>
        <dbReference type="ARBA" id="ARBA00007635"/>
    </source>
</evidence>